<protein>
    <recommendedName>
        <fullName evidence="5">FLYWCH-type domain-containing protein</fullName>
    </recommendedName>
</protein>
<evidence type="ECO:0000256" key="3">
    <source>
        <dbReference type="ARBA" id="ARBA00022833"/>
    </source>
</evidence>
<dbReference type="InterPro" id="IPR007588">
    <property type="entry name" value="Znf_FLYWCH"/>
</dbReference>
<proteinExistence type="predicted"/>
<keyword evidence="3" id="KW-0862">Zinc</keyword>
<keyword evidence="2" id="KW-0863">Zinc-finger</keyword>
<sequence length="189" mass="20760">MTQSGQTVAHDDPGAIEGSEVDIGQRESAVETVSDSGDSPAYQDALPNIVPPSEPRSHPIRQCSVVFAENAVAVMKKEFNEKLGKLMNRSAGAAFFIQSLRGKPLIVFNKYTYCRHSVRNGIIRWTCSTHSYKCCKAVVKTSGSHIIEVKGVHNHDASELQINRGKSSFDLSLTEQILVRNPCGNRFIV</sequence>
<gene>
    <name evidence="6" type="ORF">IPOD504_LOCUS2425</name>
</gene>
<name>A0ABN8HWM4_9NEOP</name>
<evidence type="ECO:0000313" key="6">
    <source>
        <dbReference type="EMBL" id="CAH2040262.1"/>
    </source>
</evidence>
<dbReference type="Pfam" id="PF04500">
    <property type="entry name" value="FLYWCH"/>
    <property type="match status" value="1"/>
</dbReference>
<feature type="domain" description="FLYWCH-type" evidence="5">
    <location>
        <begin position="96"/>
        <end position="155"/>
    </location>
</feature>
<keyword evidence="7" id="KW-1185">Reference proteome</keyword>
<organism evidence="6 7">
    <name type="scientific">Iphiclides podalirius</name>
    <name type="common">scarce swallowtail</name>
    <dbReference type="NCBI Taxonomy" id="110791"/>
    <lineage>
        <taxon>Eukaryota</taxon>
        <taxon>Metazoa</taxon>
        <taxon>Ecdysozoa</taxon>
        <taxon>Arthropoda</taxon>
        <taxon>Hexapoda</taxon>
        <taxon>Insecta</taxon>
        <taxon>Pterygota</taxon>
        <taxon>Neoptera</taxon>
        <taxon>Endopterygota</taxon>
        <taxon>Lepidoptera</taxon>
        <taxon>Glossata</taxon>
        <taxon>Ditrysia</taxon>
        <taxon>Papilionoidea</taxon>
        <taxon>Papilionidae</taxon>
        <taxon>Papilioninae</taxon>
        <taxon>Iphiclides</taxon>
    </lineage>
</organism>
<evidence type="ECO:0000256" key="2">
    <source>
        <dbReference type="ARBA" id="ARBA00022771"/>
    </source>
</evidence>
<feature type="non-terminal residue" evidence="6">
    <location>
        <position position="189"/>
    </location>
</feature>
<feature type="region of interest" description="Disordered" evidence="4">
    <location>
        <begin position="1"/>
        <end position="57"/>
    </location>
</feature>
<dbReference type="Proteomes" id="UP000837857">
    <property type="component" value="Chromosome 12"/>
</dbReference>
<accession>A0ABN8HWM4</accession>
<evidence type="ECO:0000313" key="7">
    <source>
        <dbReference type="Proteomes" id="UP000837857"/>
    </source>
</evidence>
<dbReference type="EMBL" id="OW152824">
    <property type="protein sequence ID" value="CAH2040262.1"/>
    <property type="molecule type" value="Genomic_DNA"/>
</dbReference>
<dbReference type="Gene3D" id="2.20.25.240">
    <property type="match status" value="1"/>
</dbReference>
<evidence type="ECO:0000256" key="4">
    <source>
        <dbReference type="SAM" id="MobiDB-lite"/>
    </source>
</evidence>
<evidence type="ECO:0000259" key="5">
    <source>
        <dbReference type="Pfam" id="PF04500"/>
    </source>
</evidence>
<keyword evidence="1" id="KW-0479">Metal-binding</keyword>
<evidence type="ECO:0000256" key="1">
    <source>
        <dbReference type="ARBA" id="ARBA00022723"/>
    </source>
</evidence>
<reference evidence="6" key="1">
    <citation type="submission" date="2022-03" db="EMBL/GenBank/DDBJ databases">
        <authorList>
            <person name="Martin H S."/>
        </authorList>
    </citation>
    <scope>NUCLEOTIDE SEQUENCE</scope>
</reference>